<keyword evidence="1 3" id="KW-0853">WD repeat</keyword>
<reference evidence="4 5" key="1">
    <citation type="submission" date="2021-02" db="EMBL/GenBank/DDBJ databases">
        <title>Plant Genome Project.</title>
        <authorList>
            <person name="Zhang R.-G."/>
        </authorList>
    </citation>
    <scope>NUCLEOTIDE SEQUENCE [LARGE SCALE GENOMIC DNA]</scope>
    <source>
        <tissue evidence="4">Leaves</tissue>
    </source>
</reference>
<gene>
    <name evidence="4" type="ORF">JRO89_XS13G0083600</name>
</gene>
<keyword evidence="2" id="KW-0677">Repeat</keyword>
<feature type="repeat" description="WD" evidence="3">
    <location>
        <begin position="299"/>
        <end position="330"/>
    </location>
</feature>
<keyword evidence="5" id="KW-1185">Reference proteome</keyword>
<dbReference type="Proteomes" id="UP000827721">
    <property type="component" value="Unassembled WGS sequence"/>
</dbReference>
<dbReference type="InterPro" id="IPR036322">
    <property type="entry name" value="WD40_repeat_dom_sf"/>
</dbReference>
<dbReference type="PRINTS" id="PR00320">
    <property type="entry name" value="GPROTEINBRPT"/>
</dbReference>
<evidence type="ECO:0000313" key="5">
    <source>
        <dbReference type="Proteomes" id="UP000827721"/>
    </source>
</evidence>
<dbReference type="Gene3D" id="2.130.10.10">
    <property type="entry name" value="YVTN repeat-like/Quinoprotein amine dehydrogenase"/>
    <property type="match status" value="3"/>
</dbReference>
<dbReference type="PANTHER" id="PTHR22844:SF324">
    <property type="entry name" value="TRANSDUCIN_WD40 REPEAT PROTEIN"/>
    <property type="match status" value="1"/>
</dbReference>
<dbReference type="PANTHER" id="PTHR22844">
    <property type="entry name" value="F-BOX AND WD40 DOMAIN PROTEIN"/>
    <property type="match status" value="1"/>
</dbReference>
<dbReference type="PROSITE" id="PS50082">
    <property type="entry name" value="WD_REPEATS_2"/>
    <property type="match status" value="4"/>
</dbReference>
<comment type="caution">
    <text evidence="4">The sequence shown here is derived from an EMBL/GenBank/DDBJ whole genome shotgun (WGS) entry which is preliminary data.</text>
</comment>
<evidence type="ECO:0000313" key="4">
    <source>
        <dbReference type="EMBL" id="KAH7549796.1"/>
    </source>
</evidence>
<evidence type="ECO:0000256" key="3">
    <source>
        <dbReference type="PROSITE-ProRule" id="PRU00221"/>
    </source>
</evidence>
<dbReference type="InterPro" id="IPR045182">
    <property type="entry name" value="JINGUBANG-like"/>
</dbReference>
<sequence>MEIRQATSQEPLDSFFVHAIEKDDSQKVVDDAIWLDSSLPPSYKSTFYFKELGEGKPKPPPSFEQPPHLGPKKLHSYLRYAWPGELSFLPVTWLGWYGRLMRRYQLWGRWAKARDNLKLEKPESQSPDGRGVTYLVDSAPLSLRFICRMPEAHVSCLAANNNLLYAASINYINVYDLSANYTHIDTFNNDSDSGSVKSIAFNSTKIFTAHQDCKIRVWKITPSKQHQLVSTLPTVIDRLLHFMLPRNYVSVRRHKKRLWVEHCDAVSDLVAKEGFMYSVSWDKSFKIWNAKSYKCLESVKAHEDAVNALAVSDNGVVYTGSSDGRIRVWERVDEGRRHTLVSTLEKHHKSTVNALALNGDGSFLFSGGCDSSIVVWEREGNANHVGFFEALRSHTGAVLCLINVDDLLVSGSADQTVRIWQRNGKDSGGYRCMIILQGHEKPVKSLVAIQRGVCNGVVSVCSGSLDGEIKVWNVTLNS</sequence>
<dbReference type="InterPro" id="IPR020472">
    <property type="entry name" value="WD40_PAC1"/>
</dbReference>
<name>A0ABQ8H7C2_9ROSI</name>
<feature type="repeat" description="WD" evidence="3">
    <location>
        <begin position="391"/>
        <end position="421"/>
    </location>
</feature>
<feature type="repeat" description="WD" evidence="3">
    <location>
        <begin position="460"/>
        <end position="478"/>
    </location>
</feature>
<feature type="repeat" description="WD" evidence="3">
    <location>
        <begin position="345"/>
        <end position="377"/>
    </location>
</feature>
<evidence type="ECO:0000256" key="1">
    <source>
        <dbReference type="ARBA" id="ARBA00022574"/>
    </source>
</evidence>
<evidence type="ECO:0000256" key="2">
    <source>
        <dbReference type="ARBA" id="ARBA00022737"/>
    </source>
</evidence>
<accession>A0ABQ8H7C2</accession>
<dbReference type="InterPro" id="IPR015943">
    <property type="entry name" value="WD40/YVTN_repeat-like_dom_sf"/>
</dbReference>
<dbReference type="PROSITE" id="PS50294">
    <property type="entry name" value="WD_REPEATS_REGION"/>
    <property type="match status" value="4"/>
</dbReference>
<dbReference type="CDD" id="cd00200">
    <property type="entry name" value="WD40"/>
    <property type="match status" value="1"/>
</dbReference>
<protein>
    <submittedName>
        <fullName evidence="4">Uncharacterized protein</fullName>
    </submittedName>
</protein>
<dbReference type="SMART" id="SM00320">
    <property type="entry name" value="WD40"/>
    <property type="match status" value="7"/>
</dbReference>
<organism evidence="4 5">
    <name type="scientific">Xanthoceras sorbifolium</name>
    <dbReference type="NCBI Taxonomy" id="99658"/>
    <lineage>
        <taxon>Eukaryota</taxon>
        <taxon>Viridiplantae</taxon>
        <taxon>Streptophyta</taxon>
        <taxon>Embryophyta</taxon>
        <taxon>Tracheophyta</taxon>
        <taxon>Spermatophyta</taxon>
        <taxon>Magnoliopsida</taxon>
        <taxon>eudicotyledons</taxon>
        <taxon>Gunneridae</taxon>
        <taxon>Pentapetalae</taxon>
        <taxon>rosids</taxon>
        <taxon>malvids</taxon>
        <taxon>Sapindales</taxon>
        <taxon>Sapindaceae</taxon>
        <taxon>Xanthoceroideae</taxon>
        <taxon>Xanthoceras</taxon>
    </lineage>
</organism>
<dbReference type="Pfam" id="PF00400">
    <property type="entry name" value="WD40"/>
    <property type="match status" value="4"/>
</dbReference>
<dbReference type="PROSITE" id="PS00678">
    <property type="entry name" value="WD_REPEATS_1"/>
    <property type="match status" value="1"/>
</dbReference>
<dbReference type="InterPro" id="IPR019775">
    <property type="entry name" value="WD40_repeat_CS"/>
</dbReference>
<dbReference type="EMBL" id="JAFEMO010000013">
    <property type="protein sequence ID" value="KAH7549796.1"/>
    <property type="molecule type" value="Genomic_DNA"/>
</dbReference>
<proteinExistence type="predicted"/>
<dbReference type="InterPro" id="IPR001680">
    <property type="entry name" value="WD40_rpt"/>
</dbReference>
<dbReference type="SUPFAM" id="SSF50978">
    <property type="entry name" value="WD40 repeat-like"/>
    <property type="match status" value="1"/>
</dbReference>